<protein>
    <submittedName>
        <fullName evidence="1">Uncharacterized protein</fullName>
    </submittedName>
</protein>
<accession>A0A135TJI5</accession>
<sequence>MVLVAQNWAEMSQMQQRFSAEWESGVQMHKQMQCDSRLTLEVASAGQSVTNFSPAYNRQPEEGVLELGCAGPSFPPPPTSASVPSAGAASCPSFLKFPTPPRLPRLRREDWQCVIPFSPQKMRAVCLSIGTLDVFFDDKDSKEKMIDVRPNEDIWAP</sequence>
<proteinExistence type="predicted"/>
<dbReference type="Proteomes" id="UP000070121">
    <property type="component" value="Unassembled WGS sequence"/>
</dbReference>
<evidence type="ECO:0000313" key="2">
    <source>
        <dbReference type="Proteomes" id="UP000070121"/>
    </source>
</evidence>
<reference evidence="1 2" key="1">
    <citation type="submission" date="2014-02" db="EMBL/GenBank/DDBJ databases">
        <title>The genome sequence of Colletotrichum salicis CBS 607.94.</title>
        <authorList>
            <person name="Baroncelli R."/>
            <person name="Thon M.R."/>
        </authorList>
    </citation>
    <scope>NUCLEOTIDE SEQUENCE [LARGE SCALE GENOMIC DNA]</scope>
    <source>
        <strain evidence="1 2">CBS 607.94</strain>
    </source>
</reference>
<gene>
    <name evidence="1" type="ORF">CSAL01_07148</name>
</gene>
<name>A0A135TJI5_9PEZI</name>
<dbReference type="OrthoDB" id="10605086at2759"/>
<comment type="caution">
    <text evidence="1">The sequence shown here is derived from an EMBL/GenBank/DDBJ whole genome shotgun (WGS) entry which is preliminary data.</text>
</comment>
<evidence type="ECO:0000313" key="1">
    <source>
        <dbReference type="EMBL" id="KXH48370.1"/>
    </source>
</evidence>
<organism evidence="1 2">
    <name type="scientific">Colletotrichum salicis</name>
    <dbReference type="NCBI Taxonomy" id="1209931"/>
    <lineage>
        <taxon>Eukaryota</taxon>
        <taxon>Fungi</taxon>
        <taxon>Dikarya</taxon>
        <taxon>Ascomycota</taxon>
        <taxon>Pezizomycotina</taxon>
        <taxon>Sordariomycetes</taxon>
        <taxon>Hypocreomycetidae</taxon>
        <taxon>Glomerellales</taxon>
        <taxon>Glomerellaceae</taxon>
        <taxon>Colletotrichum</taxon>
        <taxon>Colletotrichum acutatum species complex</taxon>
    </lineage>
</organism>
<dbReference type="EMBL" id="JFFI01001951">
    <property type="protein sequence ID" value="KXH48370.1"/>
    <property type="molecule type" value="Genomic_DNA"/>
</dbReference>
<dbReference type="AlphaFoldDB" id="A0A135TJI5"/>
<keyword evidence="2" id="KW-1185">Reference proteome</keyword>